<evidence type="ECO:0000256" key="2">
    <source>
        <dbReference type="ARBA" id="ARBA00022448"/>
    </source>
</evidence>
<evidence type="ECO:0000313" key="11">
    <source>
        <dbReference type="EMBL" id="HED31378.1"/>
    </source>
</evidence>
<keyword evidence="8" id="KW-1278">Translocase</keyword>
<dbReference type="SMART" id="SM00382">
    <property type="entry name" value="AAA"/>
    <property type="match status" value="1"/>
</dbReference>
<dbReference type="InterPro" id="IPR003439">
    <property type="entry name" value="ABC_transporter-like_ATP-bd"/>
</dbReference>
<keyword evidence="7 11" id="KW-0067">ATP-binding</keyword>
<dbReference type="InterPro" id="IPR017871">
    <property type="entry name" value="ABC_transporter-like_CS"/>
</dbReference>
<keyword evidence="6" id="KW-0547">Nucleotide-binding</keyword>
<dbReference type="CDD" id="cd03216">
    <property type="entry name" value="ABC_Carb_Monos_I"/>
    <property type="match status" value="1"/>
</dbReference>
<dbReference type="InterPro" id="IPR050107">
    <property type="entry name" value="ABC_carbohydrate_import_ATPase"/>
</dbReference>
<dbReference type="GO" id="GO:0016887">
    <property type="term" value="F:ATP hydrolysis activity"/>
    <property type="evidence" value="ECO:0007669"/>
    <property type="project" value="InterPro"/>
</dbReference>
<gene>
    <name evidence="11" type="ORF">ENN50_06825</name>
</gene>
<feature type="domain" description="ABC transporter" evidence="10">
    <location>
        <begin position="257"/>
        <end position="506"/>
    </location>
</feature>
<evidence type="ECO:0000256" key="5">
    <source>
        <dbReference type="ARBA" id="ARBA00022737"/>
    </source>
</evidence>
<dbReference type="PANTHER" id="PTHR43790">
    <property type="entry name" value="CARBOHYDRATE TRANSPORT ATP-BINDING PROTEIN MG119-RELATED"/>
    <property type="match status" value="1"/>
</dbReference>
<keyword evidence="5" id="KW-0677">Repeat</keyword>
<keyword evidence="4" id="KW-0762">Sugar transport</keyword>
<dbReference type="Pfam" id="PF00005">
    <property type="entry name" value="ABC_tran"/>
    <property type="match status" value="2"/>
</dbReference>
<dbReference type="InterPro" id="IPR027417">
    <property type="entry name" value="P-loop_NTPase"/>
</dbReference>
<dbReference type="SUPFAM" id="SSF52540">
    <property type="entry name" value="P-loop containing nucleoside triphosphate hydrolases"/>
    <property type="match status" value="2"/>
</dbReference>
<accession>A0A831SV16</accession>
<comment type="caution">
    <text evidence="11">The sequence shown here is derived from an EMBL/GenBank/DDBJ whole genome shotgun (WGS) entry which is preliminary data.</text>
</comment>
<dbReference type="AlphaFoldDB" id="A0A831SV16"/>
<dbReference type="CDD" id="cd03215">
    <property type="entry name" value="ABC_Carb_Monos_II"/>
    <property type="match status" value="1"/>
</dbReference>
<dbReference type="GO" id="GO:0005886">
    <property type="term" value="C:plasma membrane"/>
    <property type="evidence" value="ECO:0007669"/>
    <property type="project" value="UniProtKB-SubCell"/>
</dbReference>
<dbReference type="Proteomes" id="UP000886335">
    <property type="component" value="Unassembled WGS sequence"/>
</dbReference>
<keyword evidence="2" id="KW-0813">Transport</keyword>
<evidence type="ECO:0000256" key="6">
    <source>
        <dbReference type="ARBA" id="ARBA00022741"/>
    </source>
</evidence>
<dbReference type="EMBL" id="DSBW01000151">
    <property type="protein sequence ID" value="HED31378.1"/>
    <property type="molecule type" value="Genomic_DNA"/>
</dbReference>
<evidence type="ECO:0000256" key="7">
    <source>
        <dbReference type="ARBA" id="ARBA00022840"/>
    </source>
</evidence>
<dbReference type="FunFam" id="3.40.50.300:FF:000127">
    <property type="entry name" value="Ribose import ATP-binding protein RbsA"/>
    <property type="match status" value="1"/>
</dbReference>
<reference evidence="11" key="1">
    <citation type="journal article" date="2020" name="mSystems">
        <title>Genome- and Community-Level Interaction Insights into Carbon Utilization and Element Cycling Functions of Hydrothermarchaeota in Hydrothermal Sediment.</title>
        <authorList>
            <person name="Zhou Z."/>
            <person name="Liu Y."/>
            <person name="Xu W."/>
            <person name="Pan J."/>
            <person name="Luo Z.H."/>
            <person name="Li M."/>
        </authorList>
    </citation>
    <scope>NUCLEOTIDE SEQUENCE [LARGE SCALE GENOMIC DNA]</scope>
    <source>
        <strain evidence="11">SpSt-1181</strain>
    </source>
</reference>
<dbReference type="Gene3D" id="3.40.50.300">
    <property type="entry name" value="P-loop containing nucleotide triphosphate hydrolases"/>
    <property type="match status" value="2"/>
</dbReference>
<dbReference type="GO" id="GO:0005524">
    <property type="term" value="F:ATP binding"/>
    <property type="evidence" value="ECO:0007669"/>
    <property type="project" value="UniProtKB-KW"/>
</dbReference>
<evidence type="ECO:0000256" key="1">
    <source>
        <dbReference type="ARBA" id="ARBA00004202"/>
    </source>
</evidence>
<evidence type="ECO:0000256" key="8">
    <source>
        <dbReference type="ARBA" id="ARBA00022967"/>
    </source>
</evidence>
<evidence type="ECO:0000256" key="9">
    <source>
        <dbReference type="ARBA" id="ARBA00023136"/>
    </source>
</evidence>
<dbReference type="PROSITE" id="PS50893">
    <property type="entry name" value="ABC_TRANSPORTER_2"/>
    <property type="match status" value="2"/>
</dbReference>
<name>A0A831SV16_PROAE</name>
<proteinExistence type="predicted"/>
<sequence length="512" mass="56563">MYAVELSGISKTFGNVRANDDVSLQVSAGSIHAIAGENGAGKSTLTHIIYGMLSPSSGTMKISGREVSFSSPRDAIEAGIGMVHQHFMLVRNQTVAENIILGREKTPLAGIMKRRNISEDIASMAERHDMALDPDAIVGELSVGEEQRVEILKLLYRNASVLILDEPTAVLTPGETAQLFSTLRSLKREGKTVILITHKLDEVLEISDTVSVMRRGNITATVPTSSVSKKDLARMMVGRDVLLRVNNPPSEPGPEVLDINALSLVDRKRRRVLDELSLSVRTGEIYGIAGVEGNGQNELLDILWGMHDRESRITGSIRISGTDLIGLSPKEIADMGVSHIPGDRLRHGVIREFSVSENMLFGRHRETCFHRFDGFRRESVLRFTEEMTALFDIRYSPGPDIPVSMLSGGNQQKIVLARELNRPGLKLLLLAHPTRGVDIGAIELIHRCIVEARRNGLAILLVSSELDEIIALSTRIGCMYKGRIRHEFAPEHVTEGRFHQKEFEKEIGMHIT</sequence>
<evidence type="ECO:0000259" key="10">
    <source>
        <dbReference type="PROSITE" id="PS50893"/>
    </source>
</evidence>
<keyword evidence="9" id="KW-0472">Membrane</keyword>
<organism evidence="11">
    <name type="scientific">Prosthecochloris aestuarii</name>
    <dbReference type="NCBI Taxonomy" id="1102"/>
    <lineage>
        <taxon>Bacteria</taxon>
        <taxon>Pseudomonadati</taxon>
        <taxon>Chlorobiota</taxon>
        <taxon>Chlorobiia</taxon>
        <taxon>Chlorobiales</taxon>
        <taxon>Chlorobiaceae</taxon>
        <taxon>Prosthecochloris</taxon>
    </lineage>
</organism>
<evidence type="ECO:0000256" key="3">
    <source>
        <dbReference type="ARBA" id="ARBA00022475"/>
    </source>
</evidence>
<feature type="domain" description="ABC transporter" evidence="10">
    <location>
        <begin position="4"/>
        <end position="240"/>
    </location>
</feature>
<keyword evidence="3" id="KW-1003">Cell membrane</keyword>
<dbReference type="PANTHER" id="PTHR43790:SF9">
    <property type="entry name" value="GALACTOFURANOSE TRANSPORTER ATP-BINDING PROTEIN YTFR"/>
    <property type="match status" value="1"/>
</dbReference>
<evidence type="ECO:0000256" key="4">
    <source>
        <dbReference type="ARBA" id="ARBA00022597"/>
    </source>
</evidence>
<dbReference type="PROSITE" id="PS00211">
    <property type="entry name" value="ABC_TRANSPORTER_1"/>
    <property type="match status" value="1"/>
</dbReference>
<protein>
    <submittedName>
        <fullName evidence="11">ABC transporter ATP-binding protein</fullName>
    </submittedName>
</protein>
<dbReference type="InterPro" id="IPR003593">
    <property type="entry name" value="AAA+_ATPase"/>
</dbReference>
<comment type="subcellular location">
    <subcellularLocation>
        <location evidence="1">Cell membrane</location>
        <topology evidence="1">Peripheral membrane protein</topology>
    </subcellularLocation>
</comment>